<dbReference type="InterPro" id="IPR047960">
    <property type="entry name" value="Transpos_IS1380"/>
</dbReference>
<keyword evidence="3" id="KW-1185">Reference proteome</keyword>
<reference evidence="2 3" key="2">
    <citation type="journal article" date="2016" name="Genome Announc.">
        <title>Draft Genome Sequence of Erythromycin- and Oxytetracycline-Sensitive Nocardia seriolae Strain U-1 (NBRC 110359).</title>
        <authorList>
            <person name="Imajoh M."/>
            <person name="Sukeda M."/>
            <person name="Shimizu M."/>
            <person name="Yamane J."/>
            <person name="Ohnishi K."/>
            <person name="Oshima S."/>
        </authorList>
    </citation>
    <scope>NUCLEOTIDE SEQUENCE [LARGE SCALE GENOMIC DNA]</scope>
    <source>
        <strain evidence="2 3">U-1</strain>
    </source>
</reference>
<organism evidence="2 3">
    <name type="scientific">Nocardia seriolae</name>
    <dbReference type="NCBI Taxonomy" id="37332"/>
    <lineage>
        <taxon>Bacteria</taxon>
        <taxon>Bacillati</taxon>
        <taxon>Actinomycetota</taxon>
        <taxon>Actinomycetes</taxon>
        <taxon>Mycobacteriales</taxon>
        <taxon>Nocardiaceae</taxon>
        <taxon>Nocardia</taxon>
    </lineage>
</organism>
<evidence type="ECO:0000313" key="3">
    <source>
        <dbReference type="Proteomes" id="UP000037179"/>
    </source>
</evidence>
<dbReference type="InterPro" id="IPR025668">
    <property type="entry name" value="Tnp_DDE_dom"/>
</dbReference>
<feature type="domain" description="Transposase DDE" evidence="1">
    <location>
        <begin position="53"/>
        <end position="490"/>
    </location>
</feature>
<dbReference type="AlphaFoldDB" id="A0ABC9Z6U8"/>
<feature type="non-terminal residue" evidence="2">
    <location>
        <position position="1"/>
    </location>
</feature>
<dbReference type="NCBIfam" id="NF033539">
    <property type="entry name" value="transpos_IS1380"/>
    <property type="match status" value="1"/>
</dbReference>
<dbReference type="Pfam" id="PF13701">
    <property type="entry name" value="DDE_Tnp_1_4"/>
    <property type="match status" value="1"/>
</dbReference>
<accession>A0ABC9Z6U8</accession>
<protein>
    <submittedName>
        <fullName evidence="2">Transposase</fullName>
    </submittedName>
</protein>
<proteinExistence type="predicted"/>
<name>A0ABC9Z6U8_9NOCA</name>
<reference evidence="3" key="1">
    <citation type="submission" date="2015-07" db="EMBL/GenBank/DDBJ databases">
        <title>Nocardia seriolae U-1 whole genome shotgun sequence.</title>
        <authorList>
            <person name="Imajoh M."/>
            <person name="Fukumoto Y."/>
            <person name="Sukeda M."/>
            <person name="Yamane J."/>
            <person name="Yamasaki K."/>
            <person name="Shimizu M."/>
            <person name="Ohnishi K."/>
            <person name="Oshima S."/>
        </authorList>
    </citation>
    <scope>NUCLEOTIDE SEQUENCE [LARGE SCALE GENOMIC DNA]</scope>
    <source>
        <strain evidence="3">U-1</strain>
    </source>
</reference>
<sequence>KPESTDAIGGFRCVEMKKVPSELERLELPHHNQDQFRKTLSVRLFHRFAEDSARFDDDDLVSCAGLAPVMTLAEQTGLTRLLTEKVAIDTPRIKSGTANLAPKLATLIAGMCAGADSIDDIDLLRSGGCKTLFEGVYAPSTVGTALREFTFGHAKQLESVMREHLLALNERVDLLPGAQARVFVDIDSLLRPVYGHRKQGASYGHTKVAGKQVLRKGLSPLAATISPDLTAPVIAGMRLRAGKTGSGKGAASMVTAAIGTACVVGADGTVLVRRDSAYGTRKVVRAALRAGAQFSLVLTRNPAVNAAIAAITEDEWTPVRYPGAVQDPDTGQWISDAEVAEITYTAFASTKDRTTARLIVRRVKDARYPDALFPLWRYHPFFTNSHEPVADADITHRKHAVIETVFADLIDGPLAHIPSGKFGANYAWGLCAAIAHNLLRAAGTLAGHRLGRARGSTLRRKIVNIPARLTRPQRRPILHLPRRWPWADAWLTLRHNTIGYSTPLAVTV</sequence>
<gene>
    <name evidence="2" type="ORF">NSK11_contig00263-0001</name>
</gene>
<comment type="caution">
    <text evidence="2">The sequence shown here is derived from an EMBL/GenBank/DDBJ whole genome shotgun (WGS) entry which is preliminary data.</text>
</comment>
<dbReference type="Proteomes" id="UP000037179">
    <property type="component" value="Unassembled WGS sequence"/>
</dbReference>
<dbReference type="EMBL" id="BBYQ01000263">
    <property type="protein sequence ID" value="GAP33418.1"/>
    <property type="molecule type" value="Genomic_DNA"/>
</dbReference>
<evidence type="ECO:0000259" key="1">
    <source>
        <dbReference type="Pfam" id="PF13701"/>
    </source>
</evidence>
<evidence type="ECO:0000313" key="2">
    <source>
        <dbReference type="EMBL" id="GAP33418.1"/>
    </source>
</evidence>